<organism evidence="3 4">
    <name type="scientific">Anopheles farauti</name>
    <dbReference type="NCBI Taxonomy" id="69004"/>
    <lineage>
        <taxon>Eukaryota</taxon>
        <taxon>Metazoa</taxon>
        <taxon>Ecdysozoa</taxon>
        <taxon>Arthropoda</taxon>
        <taxon>Hexapoda</taxon>
        <taxon>Insecta</taxon>
        <taxon>Pterygota</taxon>
        <taxon>Neoptera</taxon>
        <taxon>Endopterygota</taxon>
        <taxon>Diptera</taxon>
        <taxon>Nematocera</taxon>
        <taxon>Culicoidea</taxon>
        <taxon>Culicidae</taxon>
        <taxon>Anophelinae</taxon>
        <taxon>Anopheles</taxon>
    </lineage>
</organism>
<evidence type="ECO:0000256" key="2">
    <source>
        <dbReference type="SAM" id="Phobius"/>
    </source>
</evidence>
<keyword evidence="2" id="KW-0812">Transmembrane</keyword>
<dbReference type="Proteomes" id="UP000075886">
    <property type="component" value="Unassembled WGS sequence"/>
</dbReference>
<evidence type="ECO:0000313" key="4">
    <source>
        <dbReference type="Proteomes" id="UP000075886"/>
    </source>
</evidence>
<keyword evidence="2" id="KW-0472">Membrane</keyword>
<evidence type="ECO:0000313" key="3">
    <source>
        <dbReference type="EnsemblMetazoa" id="AFAF019038-PA"/>
    </source>
</evidence>
<accession>A0A182QXU3</accession>
<sequence length="267" mass="29945">MQVNRRRRRRRDLLPGPGRHMTMPMMQMGRDTHYSFRKRGRGSGLEVNGSSLSVVVPTSARSDQLSVGSVGHHLHLCPIPPDTGILLLLVLLLQMIVNLLLISDHFASCALLCGENSRPREWCDATPTTTWGQISGILEFCPSSSNESISHSKISRKRYSKQAVKNVNLNVDSHGEDKVTKDKTKKRSDKLHQVSSVLDREQCPHRKSSEAAIREQNNNHFLVWLVPRQLRIITIQHWWVPKAGRQAPVSGDDLGSALGKAAHKSHK</sequence>
<feature type="compositionally biased region" description="Basic residues" evidence="1">
    <location>
        <begin position="1"/>
        <end position="11"/>
    </location>
</feature>
<evidence type="ECO:0000256" key="1">
    <source>
        <dbReference type="SAM" id="MobiDB-lite"/>
    </source>
</evidence>
<dbReference type="EMBL" id="AXCN02001040">
    <property type="status" value="NOT_ANNOTATED_CDS"/>
    <property type="molecule type" value="Genomic_DNA"/>
</dbReference>
<reference evidence="4" key="1">
    <citation type="submission" date="2014-01" db="EMBL/GenBank/DDBJ databases">
        <title>The Genome Sequence of Anopheles farauti FAR1 (V2).</title>
        <authorList>
            <consortium name="The Broad Institute Genomics Platform"/>
            <person name="Neafsey D.E."/>
            <person name="Besansky N."/>
            <person name="Howell P."/>
            <person name="Walton C."/>
            <person name="Young S.K."/>
            <person name="Zeng Q."/>
            <person name="Gargeya S."/>
            <person name="Fitzgerald M."/>
            <person name="Haas B."/>
            <person name="Abouelleil A."/>
            <person name="Allen A.W."/>
            <person name="Alvarado L."/>
            <person name="Arachchi H.M."/>
            <person name="Berlin A.M."/>
            <person name="Chapman S.B."/>
            <person name="Gainer-Dewar J."/>
            <person name="Goldberg J."/>
            <person name="Griggs A."/>
            <person name="Gujja S."/>
            <person name="Hansen M."/>
            <person name="Howarth C."/>
            <person name="Imamovic A."/>
            <person name="Ireland A."/>
            <person name="Larimer J."/>
            <person name="McCowan C."/>
            <person name="Murphy C."/>
            <person name="Pearson M."/>
            <person name="Poon T.W."/>
            <person name="Priest M."/>
            <person name="Roberts A."/>
            <person name="Saif S."/>
            <person name="Shea T."/>
            <person name="Sisk P."/>
            <person name="Sykes S."/>
            <person name="Wortman J."/>
            <person name="Nusbaum C."/>
            <person name="Birren B."/>
        </authorList>
    </citation>
    <scope>NUCLEOTIDE SEQUENCE [LARGE SCALE GENOMIC DNA]</scope>
    <source>
        <strain evidence="4">FAR1</strain>
    </source>
</reference>
<dbReference type="EnsemblMetazoa" id="AFAF019038-RA">
    <property type="protein sequence ID" value="AFAF019038-PA"/>
    <property type="gene ID" value="AFAF019038"/>
</dbReference>
<feature type="transmembrane region" description="Helical" evidence="2">
    <location>
        <begin position="85"/>
        <end position="103"/>
    </location>
</feature>
<dbReference type="AlphaFoldDB" id="A0A182QXU3"/>
<feature type="region of interest" description="Disordered" evidence="1">
    <location>
        <begin position="1"/>
        <end position="25"/>
    </location>
</feature>
<feature type="compositionally biased region" description="Basic and acidic residues" evidence="1">
    <location>
        <begin position="173"/>
        <end position="182"/>
    </location>
</feature>
<proteinExistence type="predicted"/>
<dbReference type="VEuPathDB" id="VectorBase:AFAF019038"/>
<protein>
    <submittedName>
        <fullName evidence="3">Uncharacterized protein</fullName>
    </submittedName>
</protein>
<keyword evidence="4" id="KW-1185">Reference proteome</keyword>
<keyword evidence="2" id="KW-1133">Transmembrane helix</keyword>
<feature type="region of interest" description="Disordered" evidence="1">
    <location>
        <begin position="173"/>
        <end position="200"/>
    </location>
</feature>
<name>A0A182QXU3_9DIPT</name>
<reference evidence="3" key="2">
    <citation type="submission" date="2020-05" db="UniProtKB">
        <authorList>
            <consortium name="EnsemblMetazoa"/>
        </authorList>
    </citation>
    <scope>IDENTIFICATION</scope>
    <source>
        <strain evidence="3">FAR1</strain>
    </source>
</reference>